<accession>A0R799</accession>
<dbReference type="SUPFAM" id="SSF50129">
    <property type="entry name" value="GroES-like"/>
    <property type="match status" value="1"/>
</dbReference>
<dbReference type="AlphaFoldDB" id="A0R799"/>
<comment type="cofactor">
    <cofactor evidence="1 11">
        <name>Zn(2+)</name>
        <dbReference type="ChEBI" id="CHEBI:29105"/>
    </cofactor>
</comment>
<evidence type="ECO:0000256" key="6">
    <source>
        <dbReference type="ARBA" id="ARBA00022833"/>
    </source>
</evidence>
<keyword evidence="6 11" id="KW-0862">Zinc</keyword>
<dbReference type="InterPro" id="IPR013154">
    <property type="entry name" value="ADH-like_N"/>
</dbReference>
<dbReference type="Proteomes" id="UP000000757">
    <property type="component" value="Chromosome"/>
</dbReference>
<evidence type="ECO:0000256" key="5">
    <source>
        <dbReference type="ARBA" id="ARBA00022723"/>
    </source>
</evidence>
<evidence type="ECO:0000256" key="2">
    <source>
        <dbReference type="ARBA" id="ARBA00008072"/>
    </source>
</evidence>
<evidence type="ECO:0000313" key="13">
    <source>
        <dbReference type="EMBL" id="ABK72883.1"/>
    </source>
</evidence>
<dbReference type="PANTHER" id="PTHR42940">
    <property type="entry name" value="ALCOHOL DEHYDROGENASE 1-RELATED"/>
    <property type="match status" value="1"/>
</dbReference>
<evidence type="ECO:0000256" key="9">
    <source>
        <dbReference type="ARBA" id="ARBA00049164"/>
    </source>
</evidence>
<feature type="domain" description="Enoyl reductase (ER)" evidence="12">
    <location>
        <begin position="32"/>
        <end position="356"/>
    </location>
</feature>
<evidence type="ECO:0000313" key="14">
    <source>
        <dbReference type="Proteomes" id="UP000000757"/>
    </source>
</evidence>
<dbReference type="GO" id="GO:0004022">
    <property type="term" value="F:alcohol dehydrogenase (NAD+) activity"/>
    <property type="evidence" value="ECO:0007669"/>
    <property type="project" value="UniProtKB-EC"/>
</dbReference>
<dbReference type="InterPro" id="IPR013149">
    <property type="entry name" value="ADH-like_C"/>
</dbReference>
<protein>
    <recommendedName>
        <fullName evidence="4">Alcohol dehydrogenase</fullName>
        <ecNumber evidence="3">1.1.1.1</ecNumber>
    </recommendedName>
</protein>
<dbReference type="GO" id="GO:0008270">
    <property type="term" value="F:zinc ion binding"/>
    <property type="evidence" value="ECO:0007669"/>
    <property type="project" value="InterPro"/>
</dbReference>
<evidence type="ECO:0000256" key="3">
    <source>
        <dbReference type="ARBA" id="ARBA00013190"/>
    </source>
</evidence>
<dbReference type="Gene3D" id="3.90.180.10">
    <property type="entry name" value="Medium-chain alcohol dehydrogenases, catalytic domain"/>
    <property type="match status" value="1"/>
</dbReference>
<dbReference type="InterPro" id="IPR002328">
    <property type="entry name" value="ADH_Zn_CS"/>
</dbReference>
<dbReference type="FunFam" id="3.40.50.720:FF:000039">
    <property type="entry name" value="Alcohol dehydrogenase AdhP"/>
    <property type="match status" value="1"/>
</dbReference>
<name>A0R799_MYCS2</name>
<dbReference type="Gene3D" id="3.40.50.720">
    <property type="entry name" value="NAD(P)-binding Rossmann-like Domain"/>
    <property type="match status" value="1"/>
</dbReference>
<dbReference type="PANTHER" id="PTHR42940:SF7">
    <property type="entry name" value="ALCOHOL DEHYDROGENASE-LIKE N-TERMINAL DOMAIN-CONTAINING PROTEIN"/>
    <property type="match status" value="1"/>
</dbReference>
<dbReference type="OrthoDB" id="3567264at2"/>
<evidence type="ECO:0000256" key="4">
    <source>
        <dbReference type="ARBA" id="ARBA00016352"/>
    </source>
</evidence>
<comment type="similarity">
    <text evidence="2 11">Belongs to the zinc-containing alcohol dehydrogenase family.</text>
</comment>
<evidence type="ECO:0000256" key="10">
    <source>
        <dbReference type="ARBA" id="ARBA00049243"/>
    </source>
</evidence>
<dbReference type="SMART" id="SM00829">
    <property type="entry name" value="PKS_ER"/>
    <property type="match status" value="1"/>
</dbReference>
<comment type="catalytic activity">
    <reaction evidence="10">
        <text>a primary alcohol + NAD(+) = an aldehyde + NADH + H(+)</text>
        <dbReference type="Rhea" id="RHEA:10736"/>
        <dbReference type="ChEBI" id="CHEBI:15378"/>
        <dbReference type="ChEBI" id="CHEBI:15734"/>
        <dbReference type="ChEBI" id="CHEBI:17478"/>
        <dbReference type="ChEBI" id="CHEBI:57540"/>
        <dbReference type="ChEBI" id="CHEBI:57945"/>
        <dbReference type="EC" id="1.1.1.1"/>
    </reaction>
</comment>
<dbReference type="KEGG" id="msm:MSMEG_6833"/>
<dbReference type="EC" id="1.1.1.1" evidence="3"/>
<sequence>MGRLMVITPIPHPWLIWCRDLMSSYRAYQVTGRRKFELVQREIRDPAEEQVRIRTLACGVCHSDALAVEGQRPNPEEPVVPGHEVVGVVDAVGSGIQERWRIGERVGVGFLGGQCGHCDYCRRGDFVNCLDQPLTGTTVDGGYSEMLYVRESALVRVPEGFDALTAAPLLCAGVTVFNALRAGDAPPNTLVAVQGLGGLGHLGVQYAKKLGYEVAAIARGTDKADLAATLGADHYIDSATEDVAAGLTRLGGAAAVVATASSGQSMAGLVAGLRPRGRLVVVGAAPDPIPVQTPDLIFGGRTIVGSLTGSAIDNEDNLAFSLNHQIAPMIERMPFTEAPQAYERMMSGHARFRVVLDFS</sequence>
<dbReference type="InterPro" id="IPR020843">
    <property type="entry name" value="ER"/>
</dbReference>
<evidence type="ECO:0000256" key="7">
    <source>
        <dbReference type="ARBA" id="ARBA00023002"/>
    </source>
</evidence>
<dbReference type="InterPro" id="IPR036291">
    <property type="entry name" value="NAD(P)-bd_dom_sf"/>
</dbReference>
<dbReference type="eggNOG" id="COG1064">
    <property type="taxonomic scope" value="Bacteria"/>
</dbReference>
<dbReference type="PROSITE" id="PS00059">
    <property type="entry name" value="ADH_ZINC"/>
    <property type="match status" value="1"/>
</dbReference>
<dbReference type="Pfam" id="PF08240">
    <property type="entry name" value="ADH_N"/>
    <property type="match status" value="1"/>
</dbReference>
<dbReference type="EMBL" id="CP000480">
    <property type="protein sequence ID" value="ABK72883.1"/>
    <property type="molecule type" value="Genomic_DNA"/>
</dbReference>
<dbReference type="InterPro" id="IPR011032">
    <property type="entry name" value="GroES-like_sf"/>
</dbReference>
<keyword evidence="5 11" id="KW-0479">Metal-binding</keyword>
<evidence type="ECO:0000256" key="1">
    <source>
        <dbReference type="ARBA" id="ARBA00001947"/>
    </source>
</evidence>
<proteinExistence type="inferred from homology"/>
<dbReference type="PaxDb" id="246196-MSMEI_6651"/>
<keyword evidence="14" id="KW-1185">Reference proteome</keyword>
<comment type="catalytic activity">
    <reaction evidence="9">
        <text>a secondary alcohol + NAD(+) = a ketone + NADH + H(+)</text>
        <dbReference type="Rhea" id="RHEA:10740"/>
        <dbReference type="ChEBI" id="CHEBI:15378"/>
        <dbReference type="ChEBI" id="CHEBI:17087"/>
        <dbReference type="ChEBI" id="CHEBI:35681"/>
        <dbReference type="ChEBI" id="CHEBI:57540"/>
        <dbReference type="ChEBI" id="CHEBI:57945"/>
        <dbReference type="EC" id="1.1.1.1"/>
    </reaction>
</comment>
<keyword evidence="7 13" id="KW-0560">Oxidoreductase</keyword>
<evidence type="ECO:0000256" key="8">
    <source>
        <dbReference type="ARBA" id="ARBA00023027"/>
    </source>
</evidence>
<dbReference type="PATRIC" id="fig|246196.19.peg.6655"/>
<dbReference type="CDD" id="cd08296">
    <property type="entry name" value="CAD_like"/>
    <property type="match status" value="1"/>
</dbReference>
<dbReference type="STRING" id="246196.MSMEG_6833"/>
<gene>
    <name evidence="13" type="ordered locus">MSMEG_6833</name>
</gene>
<evidence type="ECO:0000259" key="12">
    <source>
        <dbReference type="SMART" id="SM00829"/>
    </source>
</evidence>
<dbReference type="Pfam" id="PF00107">
    <property type="entry name" value="ADH_zinc_N"/>
    <property type="match status" value="1"/>
</dbReference>
<keyword evidence="8" id="KW-0520">NAD</keyword>
<dbReference type="GO" id="GO:0005737">
    <property type="term" value="C:cytoplasm"/>
    <property type="evidence" value="ECO:0007669"/>
    <property type="project" value="TreeGrafter"/>
</dbReference>
<organism evidence="13 14">
    <name type="scientific">Mycolicibacterium smegmatis (strain ATCC 700084 / mc(2)155)</name>
    <name type="common">Mycobacterium smegmatis</name>
    <dbReference type="NCBI Taxonomy" id="246196"/>
    <lineage>
        <taxon>Bacteria</taxon>
        <taxon>Bacillati</taxon>
        <taxon>Actinomycetota</taxon>
        <taxon>Actinomycetes</taxon>
        <taxon>Mycobacteriales</taxon>
        <taxon>Mycobacteriaceae</taxon>
        <taxon>Mycolicibacterium</taxon>
    </lineage>
</organism>
<dbReference type="SUPFAM" id="SSF51735">
    <property type="entry name" value="NAD(P)-binding Rossmann-fold domains"/>
    <property type="match status" value="1"/>
</dbReference>
<evidence type="ECO:0000256" key="11">
    <source>
        <dbReference type="RuleBase" id="RU361277"/>
    </source>
</evidence>
<reference evidence="13 14" key="1">
    <citation type="submission" date="2006-10" db="EMBL/GenBank/DDBJ databases">
        <authorList>
            <person name="Fleischmann R.D."/>
            <person name="Dodson R.J."/>
            <person name="Haft D.H."/>
            <person name="Merkel J.S."/>
            <person name="Nelson W.C."/>
            <person name="Fraser C.M."/>
        </authorList>
    </citation>
    <scope>NUCLEOTIDE SEQUENCE [LARGE SCALE GENOMIC DNA]</scope>
    <source>
        <strain evidence="14">ATCC 700084 / mc(2)155</strain>
    </source>
</reference>